<keyword evidence="3" id="KW-1185">Reference proteome</keyword>
<dbReference type="RefSeq" id="YP_010661089.1">
    <property type="nucleotide sequence ID" value="NC_070882.1"/>
</dbReference>
<organism evidence="2 3">
    <name type="scientific">Pseudomonas phage vB_PaeM_PS119XW</name>
    <dbReference type="NCBI Taxonomy" id="2601632"/>
    <lineage>
        <taxon>Viruses</taxon>
        <taxon>Duplodnaviria</taxon>
        <taxon>Heunggongvirae</taxon>
        <taxon>Uroviricota</taxon>
        <taxon>Caudoviricetes</taxon>
        <taxon>Chimalliviridae</taxon>
        <taxon>Pawinskivirus</taxon>
        <taxon>Pawinskivirus PS119XW</taxon>
    </lineage>
</organism>
<name>A0A5C1K7D2_9CAUD</name>
<dbReference type="Proteomes" id="UP000322144">
    <property type="component" value="Segment"/>
</dbReference>
<evidence type="ECO:0000313" key="3">
    <source>
        <dbReference type="Proteomes" id="UP000322144"/>
    </source>
</evidence>
<accession>A0A5C1K7D2</accession>
<protein>
    <submittedName>
        <fullName evidence="2">Uncharacterized protein</fullName>
    </submittedName>
</protein>
<feature type="region of interest" description="Disordered" evidence="1">
    <location>
        <begin position="150"/>
        <end position="169"/>
    </location>
</feature>
<evidence type="ECO:0000313" key="2">
    <source>
        <dbReference type="EMBL" id="QEM42078.1"/>
    </source>
</evidence>
<dbReference type="EMBL" id="MN103543">
    <property type="protein sequence ID" value="QEM42078.1"/>
    <property type="molecule type" value="Genomic_DNA"/>
</dbReference>
<dbReference type="GeneID" id="77937099"/>
<evidence type="ECO:0000256" key="1">
    <source>
        <dbReference type="SAM" id="MobiDB-lite"/>
    </source>
</evidence>
<dbReference type="KEGG" id="vg:77937099"/>
<proteinExistence type="predicted"/>
<reference evidence="2 3" key="1">
    <citation type="submission" date="2019-06" db="EMBL/GenBank/DDBJ databases">
        <title>A distant relative of Phikzvirus genus phages from a therapeutic phage collection.</title>
        <authorList>
            <person name="Hejnowicz M.S."/>
            <person name="Dabrowski K."/>
            <person name="Gawor J."/>
            <person name="Weber-Dabrowska B."/>
            <person name="Gromadka R."/>
            <person name="Lobocka M.B."/>
        </authorList>
    </citation>
    <scope>NUCLEOTIDE SEQUENCE [LARGE SCALE GENOMIC DNA]</scope>
</reference>
<sequence>METKKSTKTRRQTAAFKRAFEAWMVMVRKFHSYSGKGIPDVDVMTDLLHCHRNLLCVAKENGIYMDVMGVDPANHTVYEHASWLLSYSYWDTIVHLNFQLPKNKFKIWSEYPVSERRAFGKALNVLALAFKHYDEHKEFLREFRDIKNGKNAKAESAGSSDPEADQVLQ</sequence>